<dbReference type="EMBL" id="QXGB01000962">
    <property type="protein sequence ID" value="KAE9200113.1"/>
    <property type="molecule type" value="Genomic_DNA"/>
</dbReference>
<evidence type="ECO:0000313" key="3">
    <source>
        <dbReference type="EMBL" id="KAE9105735.1"/>
    </source>
</evidence>
<evidence type="ECO:0000313" key="6">
    <source>
        <dbReference type="EMBL" id="KAE9200113.1"/>
    </source>
</evidence>
<evidence type="ECO:0000313" key="7">
    <source>
        <dbReference type="EMBL" id="KAE9223445.1"/>
    </source>
</evidence>
<dbReference type="EMBL" id="QXGA01000832">
    <property type="protein sequence ID" value="KAE9139359.1"/>
    <property type="molecule type" value="Genomic_DNA"/>
</dbReference>
<name>A0A6A3XDF3_9STRA</name>
<gene>
    <name evidence="9" type="ORF">PF001_g2591</name>
    <name evidence="8" type="ORF">PF002_g14603</name>
    <name evidence="7" type="ORF">PF004_g12513</name>
    <name evidence="6" type="ORF">PF005_g15474</name>
    <name evidence="5" type="ORF">PF006_g13756</name>
    <name evidence="4" type="ORF">PF007_g13416</name>
    <name evidence="10" type="ORF">PF008_g6899</name>
    <name evidence="1" type="ORF">PF009_g14443</name>
    <name evidence="3" type="ORF">PF010_g12887</name>
    <name evidence="2" type="ORF">PF011_g2364</name>
</gene>
<evidence type="ECO:0000313" key="8">
    <source>
        <dbReference type="EMBL" id="KAE9224761.1"/>
    </source>
</evidence>
<dbReference type="AlphaFoldDB" id="A0A6A3XDF3"/>
<keyword evidence="12" id="KW-1185">Reference proteome</keyword>
<evidence type="ECO:0000313" key="16">
    <source>
        <dbReference type="Proteomes" id="UP000441208"/>
    </source>
</evidence>
<dbReference type="Proteomes" id="UP000441208">
    <property type="component" value="Unassembled WGS sequence"/>
</dbReference>
<dbReference type="Proteomes" id="UP000460718">
    <property type="component" value="Unassembled WGS sequence"/>
</dbReference>
<dbReference type="Proteomes" id="UP000440732">
    <property type="component" value="Unassembled WGS sequence"/>
</dbReference>
<dbReference type="Proteomes" id="UP000488956">
    <property type="component" value="Unassembled WGS sequence"/>
</dbReference>
<evidence type="ECO:0000313" key="13">
    <source>
        <dbReference type="Proteomes" id="UP000437068"/>
    </source>
</evidence>
<dbReference type="Proteomes" id="UP000476176">
    <property type="component" value="Unassembled WGS sequence"/>
</dbReference>
<evidence type="ECO:0000313" key="9">
    <source>
        <dbReference type="EMBL" id="KAE9326129.1"/>
    </source>
</evidence>
<sequence>MSGLATQLEEVESSQILRAQAPAQQGEVLLKDVLRGNSEEHLYDDILKLAVHADEDPPLIFGWGFVQEFVQAINEPNNQAANGGTAVPPSPFLIPDPLTRESFKEALLGYARVGSADPLGTTCLPCSASEFGCAIGILGDLNFDSRTRHIIGVGGAENVLPIANLYVPKVRTDTLQRARVPSYRLVEQLKRNPASAT</sequence>
<reference evidence="11 12" key="1">
    <citation type="submission" date="2018-08" db="EMBL/GenBank/DDBJ databases">
        <title>Genomic investigation of the strawberry pathogen Phytophthora fragariae indicates pathogenicity is determined by transcriptional variation in three key races.</title>
        <authorList>
            <person name="Adams T.M."/>
            <person name="Armitage A.D."/>
            <person name="Sobczyk M.K."/>
            <person name="Bates H.J."/>
            <person name="Dunwell J.M."/>
            <person name="Nellist C.F."/>
            <person name="Harrison R.J."/>
        </authorList>
    </citation>
    <scope>NUCLEOTIDE SEQUENCE [LARGE SCALE GENOMIC DNA]</scope>
    <source>
        <strain evidence="9 13">A4</strain>
        <strain evidence="8 14">BC-1</strain>
        <strain evidence="7 18">BC-23</strain>
        <strain evidence="6 12">NOV-27</strain>
        <strain evidence="5 15">NOV-5</strain>
        <strain evidence="4 16">NOV-71</strain>
        <strain evidence="10 19">NOV-77</strain>
        <strain evidence="1 11">NOV-9</strain>
        <strain evidence="3 20">ONT-3</strain>
        <strain evidence="2 17">SCRP245</strain>
    </source>
</reference>
<dbReference type="EMBL" id="QXGE01000074">
    <property type="protein sequence ID" value="KAE9326129.1"/>
    <property type="molecule type" value="Genomic_DNA"/>
</dbReference>
<dbReference type="EMBL" id="QXFW01000070">
    <property type="protein sequence ID" value="KAE9026807.1"/>
    <property type="molecule type" value="Genomic_DNA"/>
</dbReference>
<proteinExistence type="predicted"/>
<comment type="caution">
    <text evidence="6">The sequence shown here is derived from an EMBL/GenBank/DDBJ whole genome shotgun (WGS) entry which is preliminary data.</text>
</comment>
<evidence type="ECO:0000313" key="19">
    <source>
        <dbReference type="Proteomes" id="UP000486351"/>
    </source>
</evidence>
<accession>A0A6A3XDF3</accession>
<evidence type="ECO:0000313" key="15">
    <source>
        <dbReference type="Proteomes" id="UP000440732"/>
    </source>
</evidence>
<dbReference type="EMBL" id="QXGD01000784">
    <property type="protein sequence ID" value="KAE9224761.1"/>
    <property type="molecule type" value="Genomic_DNA"/>
</dbReference>
<dbReference type="Proteomes" id="UP000440367">
    <property type="component" value="Unassembled WGS sequence"/>
</dbReference>
<evidence type="ECO:0000313" key="4">
    <source>
        <dbReference type="EMBL" id="KAE9106392.1"/>
    </source>
</evidence>
<evidence type="ECO:0000313" key="17">
    <source>
        <dbReference type="Proteomes" id="UP000460718"/>
    </source>
</evidence>
<evidence type="ECO:0000313" key="5">
    <source>
        <dbReference type="EMBL" id="KAE9139359.1"/>
    </source>
</evidence>
<dbReference type="Proteomes" id="UP000486351">
    <property type="component" value="Unassembled WGS sequence"/>
</dbReference>
<dbReference type="Proteomes" id="UP000429523">
    <property type="component" value="Unassembled WGS sequence"/>
</dbReference>
<evidence type="ECO:0000313" key="14">
    <source>
        <dbReference type="Proteomes" id="UP000440367"/>
    </source>
</evidence>
<dbReference type="EMBL" id="QXFX01000735">
    <property type="protein sequence ID" value="KAE9105735.1"/>
    <property type="molecule type" value="Genomic_DNA"/>
</dbReference>
<evidence type="ECO:0000313" key="18">
    <source>
        <dbReference type="Proteomes" id="UP000476176"/>
    </source>
</evidence>
<evidence type="ECO:0000313" key="2">
    <source>
        <dbReference type="EMBL" id="KAE9026807.1"/>
    </source>
</evidence>
<evidence type="ECO:0000313" key="1">
    <source>
        <dbReference type="EMBL" id="KAE8935613.1"/>
    </source>
</evidence>
<dbReference type="EMBL" id="QXGF01000787">
    <property type="protein sequence ID" value="KAE8935613.1"/>
    <property type="molecule type" value="Genomic_DNA"/>
</dbReference>
<evidence type="ECO:0000313" key="11">
    <source>
        <dbReference type="Proteomes" id="UP000429523"/>
    </source>
</evidence>
<dbReference type="Proteomes" id="UP000433483">
    <property type="component" value="Unassembled WGS sequence"/>
</dbReference>
<dbReference type="EMBL" id="QXFY01000281">
    <property type="protein sequence ID" value="KAE9349431.1"/>
    <property type="molecule type" value="Genomic_DNA"/>
</dbReference>
<evidence type="ECO:0000313" key="20">
    <source>
        <dbReference type="Proteomes" id="UP000488956"/>
    </source>
</evidence>
<organism evidence="6 12">
    <name type="scientific">Phytophthora fragariae</name>
    <dbReference type="NCBI Taxonomy" id="53985"/>
    <lineage>
        <taxon>Eukaryota</taxon>
        <taxon>Sar</taxon>
        <taxon>Stramenopiles</taxon>
        <taxon>Oomycota</taxon>
        <taxon>Peronosporomycetes</taxon>
        <taxon>Peronosporales</taxon>
        <taxon>Peronosporaceae</taxon>
        <taxon>Phytophthora</taxon>
    </lineage>
</organism>
<protein>
    <submittedName>
        <fullName evidence="6">Uncharacterized protein</fullName>
    </submittedName>
</protein>
<dbReference type="Proteomes" id="UP000437068">
    <property type="component" value="Unassembled WGS sequence"/>
</dbReference>
<dbReference type="EMBL" id="QXFZ01000738">
    <property type="protein sequence ID" value="KAE9106392.1"/>
    <property type="molecule type" value="Genomic_DNA"/>
</dbReference>
<dbReference type="OrthoDB" id="94107at2759"/>
<dbReference type="EMBL" id="QXGC01000717">
    <property type="protein sequence ID" value="KAE9223445.1"/>
    <property type="molecule type" value="Genomic_DNA"/>
</dbReference>
<evidence type="ECO:0000313" key="10">
    <source>
        <dbReference type="EMBL" id="KAE9349431.1"/>
    </source>
</evidence>
<evidence type="ECO:0000313" key="12">
    <source>
        <dbReference type="Proteomes" id="UP000433483"/>
    </source>
</evidence>